<dbReference type="InterPro" id="IPR051908">
    <property type="entry name" value="Ribosomal_N-acetyltransferase"/>
</dbReference>
<dbReference type="Pfam" id="PF13302">
    <property type="entry name" value="Acetyltransf_3"/>
    <property type="match status" value="1"/>
</dbReference>
<proteinExistence type="predicted"/>
<dbReference type="GO" id="GO:0005737">
    <property type="term" value="C:cytoplasm"/>
    <property type="evidence" value="ECO:0007669"/>
    <property type="project" value="TreeGrafter"/>
</dbReference>
<dbReference type="PANTHER" id="PTHR43441:SF2">
    <property type="entry name" value="FAMILY ACETYLTRANSFERASE, PUTATIVE (AFU_ORTHOLOGUE AFUA_7G00850)-RELATED"/>
    <property type="match status" value="1"/>
</dbReference>
<name>A0AAJ1TIB6_9HYPH</name>
<gene>
    <name evidence="3" type="ORF">QO001_000049</name>
</gene>
<dbReference type="InterPro" id="IPR000182">
    <property type="entry name" value="GNAT_dom"/>
</dbReference>
<dbReference type="InterPro" id="IPR016181">
    <property type="entry name" value="Acyl_CoA_acyltransferase"/>
</dbReference>
<dbReference type="SUPFAM" id="SSF55729">
    <property type="entry name" value="Acyl-CoA N-acyltransferases (Nat)"/>
    <property type="match status" value="1"/>
</dbReference>
<dbReference type="RefSeq" id="WP_230365172.1">
    <property type="nucleotide sequence ID" value="NZ_JAJALK010000001.1"/>
</dbReference>
<protein>
    <submittedName>
        <fullName evidence="3">RimJ/RimL family protein N-acetyltransferase</fullName>
    </submittedName>
</protein>
<dbReference type="Proteomes" id="UP001223420">
    <property type="component" value="Unassembled WGS sequence"/>
</dbReference>
<dbReference type="Gene3D" id="3.40.630.30">
    <property type="match status" value="1"/>
</dbReference>
<organism evidence="3 4">
    <name type="scientific">Methylobacterium brachiatum</name>
    <dbReference type="NCBI Taxonomy" id="269660"/>
    <lineage>
        <taxon>Bacteria</taxon>
        <taxon>Pseudomonadati</taxon>
        <taxon>Pseudomonadota</taxon>
        <taxon>Alphaproteobacteria</taxon>
        <taxon>Hyphomicrobiales</taxon>
        <taxon>Methylobacteriaceae</taxon>
        <taxon>Methylobacterium</taxon>
    </lineage>
</organism>
<dbReference type="EMBL" id="JAUSWL010000001">
    <property type="protein sequence ID" value="MDQ0541141.1"/>
    <property type="molecule type" value="Genomic_DNA"/>
</dbReference>
<feature type="region of interest" description="Disordered" evidence="1">
    <location>
        <begin position="1"/>
        <end position="23"/>
    </location>
</feature>
<evidence type="ECO:0000313" key="3">
    <source>
        <dbReference type="EMBL" id="MDQ0541141.1"/>
    </source>
</evidence>
<dbReference type="GO" id="GO:0008999">
    <property type="term" value="F:protein-N-terminal-alanine acetyltransferase activity"/>
    <property type="evidence" value="ECO:0007669"/>
    <property type="project" value="TreeGrafter"/>
</dbReference>
<feature type="domain" description="N-acetyltransferase" evidence="2">
    <location>
        <begin position="51"/>
        <end position="193"/>
    </location>
</feature>
<comment type="caution">
    <text evidence="3">The sequence shown here is derived from an EMBL/GenBank/DDBJ whole genome shotgun (WGS) entry which is preliminary data.</text>
</comment>
<accession>A0AAJ1TIB6</accession>
<sequence>MSARVNAFGQPIGPALPDWTPRPRPPRAPMAGRFCRVVPLDAEAHSVGLFATYRAAPDRSGWTYLGDEMPESEAAYRTRLETQAQSQDPLFHTILDPATGAPLGIASYLRIDPGNGVIEVGHLHFGPGLQRSPASTEAMALMMARAFDELGYRRYEWKCDSLNAPSRAAALRLGFTFEGIFRNAVVVKGRSRDTAWFSITDADWPRVRAGFKAWLDPANFDGDGRQRRGLAELRGEPS</sequence>
<evidence type="ECO:0000256" key="1">
    <source>
        <dbReference type="SAM" id="MobiDB-lite"/>
    </source>
</evidence>
<dbReference type="GO" id="GO:1990189">
    <property type="term" value="F:protein N-terminal-serine acetyltransferase activity"/>
    <property type="evidence" value="ECO:0007669"/>
    <property type="project" value="TreeGrafter"/>
</dbReference>
<dbReference type="FunFam" id="3.40.630.30:FF:000047">
    <property type="entry name" value="Acetyltransferase, GNAT family"/>
    <property type="match status" value="1"/>
</dbReference>
<dbReference type="PANTHER" id="PTHR43441">
    <property type="entry name" value="RIBOSOMAL-PROTEIN-SERINE ACETYLTRANSFERASE"/>
    <property type="match status" value="1"/>
</dbReference>
<reference evidence="3" key="1">
    <citation type="submission" date="2023-07" db="EMBL/GenBank/DDBJ databases">
        <title>Genomic Encyclopedia of Type Strains, Phase IV (KMG-IV): sequencing the most valuable type-strain genomes for metagenomic binning, comparative biology and taxonomic classification.</title>
        <authorList>
            <person name="Goeker M."/>
        </authorList>
    </citation>
    <scope>NUCLEOTIDE SEQUENCE</scope>
    <source>
        <strain evidence="3">DSM 19569</strain>
    </source>
</reference>
<dbReference type="PROSITE" id="PS51186">
    <property type="entry name" value="GNAT"/>
    <property type="match status" value="1"/>
</dbReference>
<evidence type="ECO:0000259" key="2">
    <source>
        <dbReference type="PROSITE" id="PS51186"/>
    </source>
</evidence>
<dbReference type="AlphaFoldDB" id="A0AAJ1TIB6"/>
<evidence type="ECO:0000313" key="4">
    <source>
        <dbReference type="Proteomes" id="UP001223420"/>
    </source>
</evidence>